<dbReference type="EMBL" id="JAQJAC010000001">
    <property type="protein sequence ID" value="KAJ5600646.1"/>
    <property type="molecule type" value="Genomic_DNA"/>
</dbReference>
<evidence type="ECO:0000313" key="1">
    <source>
        <dbReference type="EMBL" id="KAJ5600646.1"/>
    </source>
</evidence>
<evidence type="ECO:0000313" key="2">
    <source>
        <dbReference type="Proteomes" id="UP001216150"/>
    </source>
</evidence>
<comment type="caution">
    <text evidence="1">The sequence shown here is derived from an EMBL/GenBank/DDBJ whole genome shotgun (WGS) entry which is preliminary data.</text>
</comment>
<proteinExistence type="predicted"/>
<dbReference type="SUPFAM" id="SSF51445">
    <property type="entry name" value="(Trans)glycosidases"/>
    <property type="match status" value="1"/>
</dbReference>
<sequence>MQSGISIGGLGANYNEKFVWINYDELKRVDAKWIRGFIDMHLIDSQRADQDPNMGSLFKAIDAGYHTILSLKWSYSNLDFPTPGSPEMAAELQVLARLLPLVMGKVDILVIGNEPFIEAKADQKDEKLNSFYESMALTTIEFRQKHDFAMSTRLYMGALNRLDLPAKRTPGIERFLRFIASRPEINGVDLHPHMMTFDGHRSMLEYCLARIRPDQTFLATEFTMVWHWKKHMADTVSSYFCTKYGFPSSTKNYQVISAAMENPWPFEQWKEYLVHESWYMQFQDFISDAMQLYRSTGRLAVATYSFCPMRMRKLPLKQDDTPWMLNGVYAPSTVQLRADGSRYENFLWPGSSFARSVGISELKRSRIARDGNVVNVYL</sequence>
<organism evidence="1 2">
    <name type="scientific">Penicillium hetheringtonii</name>
    <dbReference type="NCBI Taxonomy" id="911720"/>
    <lineage>
        <taxon>Eukaryota</taxon>
        <taxon>Fungi</taxon>
        <taxon>Dikarya</taxon>
        <taxon>Ascomycota</taxon>
        <taxon>Pezizomycotina</taxon>
        <taxon>Eurotiomycetes</taxon>
        <taxon>Eurotiomycetidae</taxon>
        <taxon>Eurotiales</taxon>
        <taxon>Aspergillaceae</taxon>
        <taxon>Penicillium</taxon>
    </lineage>
</organism>
<gene>
    <name evidence="1" type="ORF">N7450_001713</name>
</gene>
<reference evidence="1 2" key="1">
    <citation type="journal article" date="2023" name="IMA Fungus">
        <title>Comparative genomic study of the Penicillium genus elucidates a diverse pangenome and 15 lateral gene transfer events.</title>
        <authorList>
            <person name="Petersen C."/>
            <person name="Sorensen T."/>
            <person name="Nielsen M.R."/>
            <person name="Sondergaard T.E."/>
            <person name="Sorensen J.L."/>
            <person name="Fitzpatrick D.A."/>
            <person name="Frisvad J.C."/>
            <person name="Nielsen K.L."/>
        </authorList>
    </citation>
    <scope>NUCLEOTIDE SEQUENCE [LARGE SCALE GENOMIC DNA]</scope>
    <source>
        <strain evidence="1 2">IBT 29057</strain>
    </source>
</reference>
<protein>
    <submittedName>
        <fullName evidence="1">Uncharacterized protein</fullName>
    </submittedName>
</protein>
<name>A0AAD6H2Y2_9EURO</name>
<dbReference type="Proteomes" id="UP001216150">
    <property type="component" value="Unassembled WGS sequence"/>
</dbReference>
<dbReference type="InterPro" id="IPR017853">
    <property type="entry name" value="GH"/>
</dbReference>
<keyword evidence="2" id="KW-1185">Reference proteome</keyword>
<dbReference type="AlphaFoldDB" id="A0AAD6H2Y2"/>
<accession>A0AAD6H2Y2</accession>